<dbReference type="EMBL" id="NHYE01005292">
    <property type="protein sequence ID" value="PPQ75060.1"/>
    <property type="molecule type" value="Genomic_DNA"/>
</dbReference>
<dbReference type="Proteomes" id="UP000284706">
    <property type="component" value="Unassembled WGS sequence"/>
</dbReference>
<evidence type="ECO:0000313" key="2">
    <source>
        <dbReference type="Proteomes" id="UP000284706"/>
    </source>
</evidence>
<reference evidence="1 2" key="1">
    <citation type="journal article" date="2018" name="Evol. Lett.">
        <title>Horizontal gene cluster transfer increased hallucinogenic mushroom diversity.</title>
        <authorList>
            <person name="Reynolds H.T."/>
            <person name="Vijayakumar V."/>
            <person name="Gluck-Thaler E."/>
            <person name="Korotkin H.B."/>
            <person name="Matheny P.B."/>
            <person name="Slot J.C."/>
        </authorList>
    </citation>
    <scope>NUCLEOTIDE SEQUENCE [LARGE SCALE GENOMIC DNA]</scope>
    <source>
        <strain evidence="1 2">SRW20</strain>
    </source>
</reference>
<dbReference type="AlphaFoldDB" id="A0A409W993"/>
<sequence>MDTVINDLSPHPPIRPNSTVCIMIDKGTVAVPACLEHQASKQGPLPSLVAPSPIPHQPSSALHEAHVHVQRWLIAD</sequence>
<keyword evidence="2" id="KW-1185">Reference proteome</keyword>
<name>A0A409W993_9AGAR</name>
<dbReference type="InParanoid" id="A0A409W993"/>
<organism evidence="1 2">
    <name type="scientific">Gymnopilus dilepis</name>
    <dbReference type="NCBI Taxonomy" id="231916"/>
    <lineage>
        <taxon>Eukaryota</taxon>
        <taxon>Fungi</taxon>
        <taxon>Dikarya</taxon>
        <taxon>Basidiomycota</taxon>
        <taxon>Agaricomycotina</taxon>
        <taxon>Agaricomycetes</taxon>
        <taxon>Agaricomycetidae</taxon>
        <taxon>Agaricales</taxon>
        <taxon>Agaricineae</taxon>
        <taxon>Hymenogastraceae</taxon>
        <taxon>Gymnopilus</taxon>
    </lineage>
</organism>
<gene>
    <name evidence="1" type="ORF">CVT26_012062</name>
</gene>
<comment type="caution">
    <text evidence="1">The sequence shown here is derived from an EMBL/GenBank/DDBJ whole genome shotgun (WGS) entry which is preliminary data.</text>
</comment>
<evidence type="ECO:0000313" key="1">
    <source>
        <dbReference type="EMBL" id="PPQ75060.1"/>
    </source>
</evidence>
<protein>
    <submittedName>
        <fullName evidence="1">Uncharacterized protein</fullName>
    </submittedName>
</protein>
<proteinExistence type="predicted"/>
<accession>A0A409W993</accession>